<evidence type="ECO:0000313" key="2">
    <source>
        <dbReference type="Proteomes" id="UP000887565"/>
    </source>
</evidence>
<reference evidence="3" key="1">
    <citation type="submission" date="2022-11" db="UniProtKB">
        <authorList>
            <consortium name="WormBaseParasite"/>
        </authorList>
    </citation>
    <scope>IDENTIFICATION</scope>
</reference>
<dbReference type="InterPro" id="IPR036291">
    <property type="entry name" value="NAD(P)-bd_dom_sf"/>
</dbReference>
<dbReference type="PANTHER" id="PTHR43157:SF31">
    <property type="entry name" value="PHOSPHATIDYLINOSITOL-GLYCAN BIOSYNTHESIS CLASS F PROTEIN"/>
    <property type="match status" value="1"/>
</dbReference>
<dbReference type="SUPFAM" id="SSF51735">
    <property type="entry name" value="NAD(P)-binding Rossmann-fold domains"/>
    <property type="match status" value="1"/>
</dbReference>
<protein>
    <submittedName>
        <fullName evidence="3">Retinol dehydrogenase 11</fullName>
    </submittedName>
</protein>
<keyword evidence="2" id="KW-1185">Reference proteome</keyword>
<dbReference type="AlphaFoldDB" id="A0A915J8L4"/>
<dbReference type="Gene3D" id="3.40.50.720">
    <property type="entry name" value="NAD(P)-binding Rossmann-like Domain"/>
    <property type="match status" value="1"/>
</dbReference>
<proteinExistence type="predicted"/>
<evidence type="ECO:0000256" key="1">
    <source>
        <dbReference type="ARBA" id="ARBA00023002"/>
    </source>
</evidence>
<dbReference type="InterPro" id="IPR002347">
    <property type="entry name" value="SDR_fam"/>
</dbReference>
<dbReference type="WBParaSite" id="nRc.2.0.1.t22813-RA">
    <property type="protein sequence ID" value="nRc.2.0.1.t22813-RA"/>
    <property type="gene ID" value="nRc.2.0.1.g22813"/>
</dbReference>
<dbReference type="GO" id="GO:0016491">
    <property type="term" value="F:oxidoreductase activity"/>
    <property type="evidence" value="ECO:0007669"/>
    <property type="project" value="UniProtKB-KW"/>
</dbReference>
<dbReference type="Proteomes" id="UP000887565">
    <property type="component" value="Unplaced"/>
</dbReference>
<dbReference type="OMA" id="WESAIHL"/>
<organism evidence="2 3">
    <name type="scientific">Romanomermis culicivorax</name>
    <name type="common">Nematode worm</name>
    <dbReference type="NCBI Taxonomy" id="13658"/>
    <lineage>
        <taxon>Eukaryota</taxon>
        <taxon>Metazoa</taxon>
        <taxon>Ecdysozoa</taxon>
        <taxon>Nematoda</taxon>
        <taxon>Enoplea</taxon>
        <taxon>Dorylaimia</taxon>
        <taxon>Mermithida</taxon>
        <taxon>Mermithoidea</taxon>
        <taxon>Mermithidae</taxon>
        <taxon>Romanomermis</taxon>
    </lineage>
</organism>
<accession>A0A915J8L4</accession>
<dbReference type="PRINTS" id="PR00081">
    <property type="entry name" value="GDHRDH"/>
</dbReference>
<dbReference type="Pfam" id="PF00106">
    <property type="entry name" value="adh_short"/>
    <property type="match status" value="1"/>
</dbReference>
<keyword evidence="1" id="KW-0560">Oxidoreductase</keyword>
<dbReference type="PANTHER" id="PTHR43157">
    <property type="entry name" value="PHOSPHATIDYLINOSITOL-GLYCAN BIOSYNTHESIS CLASS F PROTEIN-RELATED"/>
    <property type="match status" value="1"/>
</dbReference>
<sequence length="164" mass="18539">MKYCTIEKSLRGKIVLVTGASAGLGRELTYELSRRGAEIVMGCRDLNKADQALHWVKDRLQSCYAESKMHAENPPKFHILPLDLSSLLSVQNFARMFRERFDRLHILVNNAGMMGGEFARSKGGVEIQFTVNHLGHFHLTNLLSDVLKQSQDSRVVIVSSGYYR</sequence>
<name>A0A915J8L4_ROMCU</name>
<evidence type="ECO:0000313" key="3">
    <source>
        <dbReference type="WBParaSite" id="nRc.2.0.1.t22813-RA"/>
    </source>
</evidence>